<dbReference type="Proteomes" id="UP001614264">
    <property type="component" value="Unassembled WGS sequence"/>
</dbReference>
<organism evidence="1 2">
    <name type="scientific">Streptomyces salinarius</name>
    <dbReference type="NCBI Taxonomy" id="2762598"/>
    <lineage>
        <taxon>Bacteria</taxon>
        <taxon>Bacillati</taxon>
        <taxon>Actinomycetota</taxon>
        <taxon>Actinomycetes</taxon>
        <taxon>Kitasatosporales</taxon>
        <taxon>Streptomycetaceae</taxon>
        <taxon>Streptomyces</taxon>
    </lineage>
</organism>
<sequence length="118" mass="12810">MFVGDTEYTDKLPEEWRADTPDAALVVCADETEAGDVVETCRYRDHEGRIGSVRFNKLAVRVKAYALRTGRLVTDRTVQIGGESCPGTLGYFGALPSRTAVTPSDADVRDAFGPVVGR</sequence>
<keyword evidence="2" id="KW-1185">Reference proteome</keyword>
<comment type="caution">
    <text evidence="1">The sequence shown here is derived from an EMBL/GenBank/DDBJ whole genome shotgun (WGS) entry which is preliminary data.</text>
</comment>
<evidence type="ECO:0000313" key="1">
    <source>
        <dbReference type="EMBL" id="MFI7869627.1"/>
    </source>
</evidence>
<name>A0ABW8B3S4_9ACTN</name>
<dbReference type="EMBL" id="JBITPR010000011">
    <property type="protein sequence ID" value="MFI7869627.1"/>
    <property type="molecule type" value="Genomic_DNA"/>
</dbReference>
<evidence type="ECO:0000313" key="2">
    <source>
        <dbReference type="Proteomes" id="UP001614264"/>
    </source>
</evidence>
<proteinExistence type="predicted"/>
<gene>
    <name evidence="1" type="ORF">AB4829_03335</name>
</gene>
<accession>A0ABW8B3S4</accession>
<dbReference type="RefSeq" id="WP_399590897.1">
    <property type="nucleotide sequence ID" value="NZ_JBITPR010000011.1"/>
</dbReference>
<protein>
    <submittedName>
        <fullName evidence="1">Uncharacterized protein</fullName>
    </submittedName>
</protein>
<reference evidence="1 2" key="1">
    <citation type="submission" date="2024-07" db="EMBL/GenBank/DDBJ databases">
        <title>Whole genome sequencing of Prodigiosin pigment-producing Streptomyces salinarius isolated from rhizosphere soil of Arachis hypogaea.</title>
        <authorList>
            <person name="Vidhya A."/>
            <person name="Ramya S."/>
        </authorList>
    </citation>
    <scope>NUCLEOTIDE SEQUENCE [LARGE SCALE GENOMIC DNA]</scope>
    <source>
        <strain evidence="1 2">VRMG2420</strain>
    </source>
</reference>